<dbReference type="SUPFAM" id="SSF56801">
    <property type="entry name" value="Acetyl-CoA synthetase-like"/>
    <property type="match status" value="1"/>
</dbReference>
<keyword evidence="8" id="KW-1185">Reference proteome</keyword>
<evidence type="ECO:0000256" key="4">
    <source>
        <dbReference type="ARBA" id="ARBA00022840"/>
    </source>
</evidence>
<evidence type="ECO:0000256" key="3">
    <source>
        <dbReference type="ARBA" id="ARBA00022741"/>
    </source>
</evidence>
<keyword evidence="3" id="KW-0547">Nucleotide-binding</keyword>
<dbReference type="Pfam" id="PF13193">
    <property type="entry name" value="AMP-binding_C"/>
    <property type="match status" value="1"/>
</dbReference>
<sequence length="546" mass="60033">MTTSPQPQAGTDFEQQVQDWLAQYGGHEVDVAALLCDRWATEPGKLALNYENGFGYQESLSYAALEEKSRRFAAALRSLGVQKGDRVAVLLPKRPALLIAALGIFRLGAVYVPLFTAFGPDAVKVRVEDAQARIVITDAANDPKLAGISGIHVIRVESDNDEDELGPDHGFYASLVAHEPLSSNMTVSGDDLMVLLYTSGTTGQPKGVPVPVRALASFEAYMRWALDVRDEDVFWNMADPGWAYGMYYGILGPLALGKTLLFYRAAFNPEKALDVMRRYGVTNFAAAPTAYRVIRSSGLPRPQGLPLRIASSAGEPLNPELFSWAQDFLGVELFDHFGQTEMGMAVVNHHHPDLKRPVKPGSMGQAMPGFAPVVLDENDQEVPPGTEGQLGFDRERSPLLFYSEYYQAPDRTRERLTDDGRYYRAGDTVVADEDRYFFFSGRSDDIILSAGYRIGPFEVESALVAHADVAEAAVIGKPDELRGEVVKAYVVLRPGVEATDTLKDELSSFVKTKLAAHAYPREIVFMDVLPKTPSGKVQRFLLRAES</sequence>
<evidence type="ECO:0000259" key="6">
    <source>
        <dbReference type="Pfam" id="PF13193"/>
    </source>
</evidence>
<gene>
    <name evidence="7" type="primary">acs</name>
    <name evidence="7" type="ORF">GCM10017783_15190</name>
</gene>
<dbReference type="InterPro" id="IPR025110">
    <property type="entry name" value="AMP-bd_C"/>
</dbReference>
<evidence type="ECO:0000256" key="2">
    <source>
        <dbReference type="ARBA" id="ARBA00022598"/>
    </source>
</evidence>
<keyword evidence="2" id="KW-0436">Ligase</keyword>
<evidence type="ECO:0000256" key="1">
    <source>
        <dbReference type="ARBA" id="ARBA00006432"/>
    </source>
</evidence>
<feature type="domain" description="AMP-dependent synthetase/ligase" evidence="5">
    <location>
        <begin position="39"/>
        <end position="390"/>
    </location>
</feature>
<dbReference type="EMBL" id="BNAL01000017">
    <property type="protein sequence ID" value="GHG03628.1"/>
    <property type="molecule type" value="Genomic_DNA"/>
</dbReference>
<dbReference type="Gene3D" id="3.40.50.12780">
    <property type="entry name" value="N-terminal domain of ligase-like"/>
    <property type="match status" value="1"/>
</dbReference>
<dbReference type="InterPro" id="IPR045851">
    <property type="entry name" value="AMP-bd_C_sf"/>
</dbReference>
<reference evidence="8" key="1">
    <citation type="journal article" date="2019" name="Int. J. Syst. Evol. Microbiol.">
        <title>The Global Catalogue of Microorganisms (GCM) 10K type strain sequencing project: providing services to taxonomists for standard genome sequencing and annotation.</title>
        <authorList>
            <consortium name="The Broad Institute Genomics Platform"/>
            <consortium name="The Broad Institute Genome Sequencing Center for Infectious Disease"/>
            <person name="Wu L."/>
            <person name="Ma J."/>
        </authorList>
    </citation>
    <scope>NUCLEOTIDE SEQUENCE [LARGE SCALE GENOMIC DNA]</scope>
    <source>
        <strain evidence="8">CGMCC 1.18439</strain>
    </source>
</reference>
<organism evidence="7 8">
    <name type="scientific">Deinococcus piscis</name>
    <dbReference type="NCBI Taxonomy" id="394230"/>
    <lineage>
        <taxon>Bacteria</taxon>
        <taxon>Thermotogati</taxon>
        <taxon>Deinococcota</taxon>
        <taxon>Deinococci</taxon>
        <taxon>Deinococcales</taxon>
        <taxon>Deinococcaceae</taxon>
        <taxon>Deinococcus</taxon>
    </lineage>
</organism>
<comment type="similarity">
    <text evidence="1">Belongs to the ATP-dependent AMP-binding enzyme family.</text>
</comment>
<dbReference type="PANTHER" id="PTHR43605:SF10">
    <property type="entry name" value="ACYL-COA SYNTHETASE MEDIUM CHAIN FAMILY MEMBER 3"/>
    <property type="match status" value="1"/>
</dbReference>
<dbReference type="InterPro" id="IPR051087">
    <property type="entry name" value="Mitochondrial_ACSM"/>
</dbReference>
<dbReference type="Proteomes" id="UP000632154">
    <property type="component" value="Unassembled WGS sequence"/>
</dbReference>
<protein>
    <submittedName>
        <fullName evidence="7">Acetyl-CoA synthetase</fullName>
    </submittedName>
</protein>
<feature type="domain" description="AMP-binding enzyme C-terminal" evidence="6">
    <location>
        <begin position="458"/>
        <end position="536"/>
    </location>
</feature>
<evidence type="ECO:0000259" key="5">
    <source>
        <dbReference type="Pfam" id="PF00501"/>
    </source>
</evidence>
<dbReference type="Pfam" id="PF00501">
    <property type="entry name" value="AMP-binding"/>
    <property type="match status" value="1"/>
</dbReference>
<proteinExistence type="inferred from homology"/>
<evidence type="ECO:0000313" key="8">
    <source>
        <dbReference type="Proteomes" id="UP000632154"/>
    </source>
</evidence>
<comment type="caution">
    <text evidence="7">The sequence shown here is derived from an EMBL/GenBank/DDBJ whole genome shotgun (WGS) entry which is preliminary data.</text>
</comment>
<dbReference type="RefSeq" id="WP_189643086.1">
    <property type="nucleotide sequence ID" value="NZ_BNAL01000017.1"/>
</dbReference>
<keyword evidence="4" id="KW-0067">ATP-binding</keyword>
<dbReference type="PANTHER" id="PTHR43605">
    <property type="entry name" value="ACYL-COENZYME A SYNTHETASE"/>
    <property type="match status" value="1"/>
</dbReference>
<dbReference type="InterPro" id="IPR020845">
    <property type="entry name" value="AMP-binding_CS"/>
</dbReference>
<dbReference type="Gene3D" id="3.30.300.30">
    <property type="match status" value="1"/>
</dbReference>
<dbReference type="PROSITE" id="PS00455">
    <property type="entry name" value="AMP_BINDING"/>
    <property type="match status" value="1"/>
</dbReference>
<accession>A0ABQ3KBR4</accession>
<evidence type="ECO:0000313" key="7">
    <source>
        <dbReference type="EMBL" id="GHG03628.1"/>
    </source>
</evidence>
<dbReference type="InterPro" id="IPR000873">
    <property type="entry name" value="AMP-dep_synth/lig_dom"/>
</dbReference>
<name>A0ABQ3KBR4_9DEIO</name>
<dbReference type="InterPro" id="IPR042099">
    <property type="entry name" value="ANL_N_sf"/>
</dbReference>